<protein>
    <submittedName>
        <fullName evidence="2">Uncharacterized protein</fullName>
    </submittedName>
</protein>
<organism evidence="2 3">
    <name type="scientific">Parasponia andersonii</name>
    <name type="common">Sponia andersonii</name>
    <dbReference type="NCBI Taxonomy" id="3476"/>
    <lineage>
        <taxon>Eukaryota</taxon>
        <taxon>Viridiplantae</taxon>
        <taxon>Streptophyta</taxon>
        <taxon>Embryophyta</taxon>
        <taxon>Tracheophyta</taxon>
        <taxon>Spermatophyta</taxon>
        <taxon>Magnoliopsida</taxon>
        <taxon>eudicotyledons</taxon>
        <taxon>Gunneridae</taxon>
        <taxon>Pentapetalae</taxon>
        <taxon>rosids</taxon>
        <taxon>fabids</taxon>
        <taxon>Rosales</taxon>
        <taxon>Cannabaceae</taxon>
        <taxon>Parasponia</taxon>
    </lineage>
</organism>
<proteinExistence type="predicted"/>
<name>A0A2P5C3V4_PARAD</name>
<keyword evidence="3" id="KW-1185">Reference proteome</keyword>
<comment type="caution">
    <text evidence="2">The sequence shown here is derived from an EMBL/GenBank/DDBJ whole genome shotgun (WGS) entry which is preliminary data.</text>
</comment>
<feature type="region of interest" description="Disordered" evidence="1">
    <location>
        <begin position="57"/>
        <end position="82"/>
    </location>
</feature>
<dbReference type="STRING" id="3476.A0A2P5C3V4"/>
<accession>A0A2P5C3V4</accession>
<dbReference type="Proteomes" id="UP000237105">
    <property type="component" value="Unassembled WGS sequence"/>
</dbReference>
<feature type="compositionally biased region" description="Polar residues" evidence="1">
    <location>
        <begin position="63"/>
        <end position="82"/>
    </location>
</feature>
<evidence type="ECO:0000256" key="1">
    <source>
        <dbReference type="SAM" id="MobiDB-lite"/>
    </source>
</evidence>
<reference evidence="3" key="1">
    <citation type="submission" date="2016-06" db="EMBL/GenBank/DDBJ databases">
        <title>Parallel loss of symbiosis genes in relatives of nitrogen-fixing non-legume Parasponia.</title>
        <authorList>
            <person name="Van Velzen R."/>
            <person name="Holmer R."/>
            <person name="Bu F."/>
            <person name="Rutten L."/>
            <person name="Van Zeijl A."/>
            <person name="Liu W."/>
            <person name="Santuari L."/>
            <person name="Cao Q."/>
            <person name="Sharma T."/>
            <person name="Shen D."/>
            <person name="Roswanjaya Y."/>
            <person name="Wardhani T."/>
            <person name="Kalhor M.S."/>
            <person name="Jansen J."/>
            <person name="Van den Hoogen J."/>
            <person name="Gungor B."/>
            <person name="Hartog M."/>
            <person name="Hontelez J."/>
            <person name="Verver J."/>
            <person name="Yang W.-C."/>
            <person name="Schijlen E."/>
            <person name="Repin R."/>
            <person name="Schilthuizen M."/>
            <person name="Schranz E."/>
            <person name="Heidstra R."/>
            <person name="Miyata K."/>
            <person name="Fedorova E."/>
            <person name="Kohlen W."/>
            <person name="Bisseling T."/>
            <person name="Smit S."/>
            <person name="Geurts R."/>
        </authorList>
    </citation>
    <scope>NUCLEOTIDE SEQUENCE [LARGE SCALE GENOMIC DNA]</scope>
    <source>
        <strain evidence="3">cv. WU1-14</strain>
    </source>
</reference>
<evidence type="ECO:0000313" key="3">
    <source>
        <dbReference type="Proteomes" id="UP000237105"/>
    </source>
</evidence>
<dbReference type="OrthoDB" id="10591572at2759"/>
<evidence type="ECO:0000313" key="2">
    <source>
        <dbReference type="EMBL" id="PON55770.1"/>
    </source>
</evidence>
<gene>
    <name evidence="2" type="ORF">PanWU01x14_185790</name>
</gene>
<sequence length="82" mass="9000">MVIYPSHFHLFPLNPPDSLDGPSMFKVPEYQVADYKASQGTLGPLIYASRHFYKPIQSDDRGSNTSSPMSVPTSLALSSSHS</sequence>
<dbReference type="EMBL" id="JXTB01000179">
    <property type="protein sequence ID" value="PON55770.1"/>
    <property type="molecule type" value="Genomic_DNA"/>
</dbReference>
<dbReference type="AlphaFoldDB" id="A0A2P5C3V4"/>